<evidence type="ECO:0000256" key="3">
    <source>
        <dbReference type="ARBA" id="ARBA00022729"/>
    </source>
</evidence>
<keyword evidence="2" id="KW-0479">Metal-binding</keyword>
<feature type="region of interest" description="Disordered" evidence="7">
    <location>
        <begin position="663"/>
        <end position="686"/>
    </location>
</feature>
<feature type="region of interest" description="Disordered" evidence="7">
    <location>
        <begin position="289"/>
        <end position="312"/>
    </location>
</feature>
<gene>
    <name evidence="12" type="ORF">K469DRAFT_742074</name>
</gene>
<proteinExistence type="inferred from homology"/>
<organism evidence="12 13">
    <name type="scientific">Zopfia rhizophila CBS 207.26</name>
    <dbReference type="NCBI Taxonomy" id="1314779"/>
    <lineage>
        <taxon>Eukaryota</taxon>
        <taxon>Fungi</taxon>
        <taxon>Dikarya</taxon>
        <taxon>Ascomycota</taxon>
        <taxon>Pezizomycotina</taxon>
        <taxon>Dothideomycetes</taxon>
        <taxon>Dothideomycetes incertae sedis</taxon>
        <taxon>Zopfiaceae</taxon>
        <taxon>Zopfia</taxon>
    </lineage>
</organism>
<keyword evidence="3 8" id="KW-0732">Signal</keyword>
<dbReference type="PANTHER" id="PTHR11709:SF488">
    <property type="entry name" value="LACCASE-RELATED"/>
    <property type="match status" value="1"/>
</dbReference>
<dbReference type="PROSITE" id="PS00080">
    <property type="entry name" value="MULTICOPPER_OXIDASE2"/>
    <property type="match status" value="1"/>
</dbReference>
<dbReference type="CDD" id="cd13850">
    <property type="entry name" value="CuRO_1_Abr2_like"/>
    <property type="match status" value="1"/>
</dbReference>
<accession>A0A6A6DLH8</accession>
<comment type="similarity">
    <text evidence="1">Belongs to the multicopper oxidase family.</text>
</comment>
<dbReference type="InterPro" id="IPR011706">
    <property type="entry name" value="Cu-oxidase_C"/>
</dbReference>
<dbReference type="EMBL" id="ML994675">
    <property type="protein sequence ID" value="KAF2178466.1"/>
    <property type="molecule type" value="Genomic_DNA"/>
</dbReference>
<evidence type="ECO:0000313" key="13">
    <source>
        <dbReference type="Proteomes" id="UP000800200"/>
    </source>
</evidence>
<name>A0A6A6DLH8_9PEZI</name>
<keyword evidence="4" id="KW-0560">Oxidoreductase</keyword>
<dbReference type="Pfam" id="PF00394">
    <property type="entry name" value="Cu-oxidase"/>
    <property type="match status" value="1"/>
</dbReference>
<keyword evidence="13" id="KW-1185">Reference proteome</keyword>
<dbReference type="InterPro" id="IPR001117">
    <property type="entry name" value="Cu-oxidase_2nd"/>
</dbReference>
<reference evidence="12" key="1">
    <citation type="journal article" date="2020" name="Stud. Mycol.">
        <title>101 Dothideomycetes genomes: a test case for predicting lifestyles and emergence of pathogens.</title>
        <authorList>
            <person name="Haridas S."/>
            <person name="Albert R."/>
            <person name="Binder M."/>
            <person name="Bloem J."/>
            <person name="Labutti K."/>
            <person name="Salamov A."/>
            <person name="Andreopoulos B."/>
            <person name="Baker S."/>
            <person name="Barry K."/>
            <person name="Bills G."/>
            <person name="Bluhm B."/>
            <person name="Cannon C."/>
            <person name="Castanera R."/>
            <person name="Culley D."/>
            <person name="Daum C."/>
            <person name="Ezra D."/>
            <person name="Gonzalez J."/>
            <person name="Henrissat B."/>
            <person name="Kuo A."/>
            <person name="Liang C."/>
            <person name="Lipzen A."/>
            <person name="Lutzoni F."/>
            <person name="Magnuson J."/>
            <person name="Mondo S."/>
            <person name="Nolan M."/>
            <person name="Ohm R."/>
            <person name="Pangilinan J."/>
            <person name="Park H.-J."/>
            <person name="Ramirez L."/>
            <person name="Alfaro M."/>
            <person name="Sun H."/>
            <person name="Tritt A."/>
            <person name="Yoshinaga Y."/>
            <person name="Zwiers L.-H."/>
            <person name="Turgeon B."/>
            <person name="Goodwin S."/>
            <person name="Spatafora J."/>
            <person name="Crous P."/>
            <person name="Grigoriev I."/>
        </authorList>
    </citation>
    <scope>NUCLEOTIDE SEQUENCE</scope>
    <source>
        <strain evidence="12">CBS 207.26</strain>
    </source>
</reference>
<keyword evidence="5" id="KW-0186">Copper</keyword>
<dbReference type="OrthoDB" id="2121828at2759"/>
<keyword evidence="6" id="KW-0325">Glycoprotein</keyword>
<feature type="domain" description="Plastocyanin-like" evidence="9">
    <location>
        <begin position="365"/>
        <end position="430"/>
    </location>
</feature>
<feature type="domain" description="Plastocyanin-like" evidence="11">
    <location>
        <begin position="37"/>
        <end position="146"/>
    </location>
</feature>
<feature type="compositionally biased region" description="Polar residues" evidence="7">
    <location>
        <begin position="296"/>
        <end position="305"/>
    </location>
</feature>
<evidence type="ECO:0000256" key="6">
    <source>
        <dbReference type="ARBA" id="ARBA00023180"/>
    </source>
</evidence>
<dbReference type="InterPro" id="IPR033138">
    <property type="entry name" value="Cu_oxidase_CS"/>
</dbReference>
<dbReference type="InterPro" id="IPR008972">
    <property type="entry name" value="Cupredoxin"/>
</dbReference>
<evidence type="ECO:0000256" key="1">
    <source>
        <dbReference type="ARBA" id="ARBA00010609"/>
    </source>
</evidence>
<evidence type="ECO:0000259" key="11">
    <source>
        <dbReference type="Pfam" id="PF07732"/>
    </source>
</evidence>
<evidence type="ECO:0000256" key="2">
    <source>
        <dbReference type="ARBA" id="ARBA00022723"/>
    </source>
</evidence>
<dbReference type="Gene3D" id="2.60.40.420">
    <property type="entry name" value="Cupredoxins - blue copper proteins"/>
    <property type="match status" value="3"/>
</dbReference>
<evidence type="ECO:0000256" key="7">
    <source>
        <dbReference type="SAM" id="MobiDB-lite"/>
    </source>
</evidence>
<feature type="signal peptide" evidence="8">
    <location>
        <begin position="1"/>
        <end position="23"/>
    </location>
</feature>
<dbReference type="GO" id="GO:0016491">
    <property type="term" value="F:oxidoreductase activity"/>
    <property type="evidence" value="ECO:0007669"/>
    <property type="project" value="UniProtKB-KW"/>
</dbReference>
<protein>
    <submittedName>
        <fullName evidence="12">Multicopper oxidase</fullName>
    </submittedName>
</protein>
<feature type="domain" description="Plastocyanin-like" evidence="10">
    <location>
        <begin position="541"/>
        <end position="656"/>
    </location>
</feature>
<evidence type="ECO:0000256" key="4">
    <source>
        <dbReference type="ARBA" id="ARBA00023002"/>
    </source>
</evidence>
<dbReference type="SUPFAM" id="SSF49503">
    <property type="entry name" value="Cupredoxins"/>
    <property type="match status" value="3"/>
</dbReference>
<evidence type="ECO:0000259" key="9">
    <source>
        <dbReference type="Pfam" id="PF00394"/>
    </source>
</evidence>
<evidence type="ECO:0000256" key="5">
    <source>
        <dbReference type="ARBA" id="ARBA00023008"/>
    </source>
</evidence>
<dbReference type="Proteomes" id="UP000800200">
    <property type="component" value="Unassembled WGS sequence"/>
</dbReference>
<feature type="compositionally biased region" description="Low complexity" evidence="7">
    <location>
        <begin position="663"/>
        <end position="682"/>
    </location>
</feature>
<evidence type="ECO:0000259" key="10">
    <source>
        <dbReference type="Pfam" id="PF07731"/>
    </source>
</evidence>
<feature type="chain" id="PRO_5025440113" evidence="8">
    <location>
        <begin position="24"/>
        <end position="713"/>
    </location>
</feature>
<dbReference type="AlphaFoldDB" id="A0A6A6DLH8"/>
<dbReference type="InterPro" id="IPR002355">
    <property type="entry name" value="Cu_oxidase_Cu_BS"/>
</dbReference>
<dbReference type="GO" id="GO:0005507">
    <property type="term" value="F:copper ion binding"/>
    <property type="evidence" value="ECO:0007669"/>
    <property type="project" value="InterPro"/>
</dbReference>
<dbReference type="Pfam" id="PF07732">
    <property type="entry name" value="Cu-oxidase_3"/>
    <property type="match status" value="1"/>
</dbReference>
<dbReference type="Pfam" id="PF07731">
    <property type="entry name" value="Cu-oxidase_2"/>
    <property type="match status" value="1"/>
</dbReference>
<dbReference type="PROSITE" id="PS00079">
    <property type="entry name" value="MULTICOPPER_OXIDASE1"/>
    <property type="match status" value="1"/>
</dbReference>
<dbReference type="InterPro" id="IPR045087">
    <property type="entry name" value="Cu-oxidase_fam"/>
</dbReference>
<sequence length="713" mass="77531">MFSPRNIFSALLILLSRMPISHAVLRSYNFTIHTGFRSPDGVPRHVYLINDQQPGPLIEADEGDDVEVFVKNDLSVETTIHWHGILQHGTPQMDGVPGVTQFPIAPGGNYTYRFSLKDEYGFYWYHSHFRAYYDDTIRGPFLIRASPSRRRPFETLAHNDGEVAALLQAERDATPVLLTDWYHRLSDDVFAQYFETGAFPSCVDSLLANGYGRVECLPESLLAAGTGLGMDIANATVVHGSVNTPMPSMTMPSMSIESMESMASMSNMRKRSAAMSEGMATMASEAAITSSASAMPSETSHSRGGSSTMPSMSMPTALNPRGCSPPMMFKPGYNLSSLPPETCSNTTSPLLTIPANSSSGWLALDLVNAGSVTRLSVSLDAHSMFVYAADGLYVSLQEVKVLQMSIGQRYSVMIKLDKAPGDYLLRLASYPYGDMQQVIEGQVIVSYNATASSGISSVNILDDRDASVWMLTNGSAKLNSSTLSERSLSPFEGNMPPTTPATVTRHFTINQTDVVTWVVDGYPYSEPKTPIIYGNVSDAWDANTTLKMPLNSTIDLILRIANDSMDTMGHPMHLHGHKFWVLGTGTGSFPYESLVDAPSSLINLENPPYRDTVDLPPSGWAALRYVTDNPGAWLFHCHIQWHLVSGMALVLVEGEEQLADLVGTQPNTTQPNPSTPSGPTSSGHSDRTAGDYAAFVLIPLLTAGFILSSSLSR</sequence>
<evidence type="ECO:0000256" key="8">
    <source>
        <dbReference type="SAM" id="SignalP"/>
    </source>
</evidence>
<dbReference type="PANTHER" id="PTHR11709">
    <property type="entry name" value="MULTI-COPPER OXIDASE"/>
    <property type="match status" value="1"/>
</dbReference>
<evidence type="ECO:0000313" key="12">
    <source>
        <dbReference type="EMBL" id="KAF2178466.1"/>
    </source>
</evidence>
<dbReference type="InterPro" id="IPR011707">
    <property type="entry name" value="Cu-oxidase-like_N"/>
</dbReference>